<reference evidence="1" key="1">
    <citation type="submission" date="2020-09" db="EMBL/GenBank/DDBJ databases">
        <title>Genome-Enabled Discovery of Anthraquinone Biosynthesis in Senna tora.</title>
        <authorList>
            <person name="Kang S.-H."/>
            <person name="Pandey R.P."/>
            <person name="Lee C.-M."/>
            <person name="Sim J.-S."/>
            <person name="Jeong J.-T."/>
            <person name="Choi B.-S."/>
            <person name="Jung M."/>
            <person name="Ginzburg D."/>
            <person name="Zhao K."/>
            <person name="Won S.Y."/>
            <person name="Oh T.-J."/>
            <person name="Yu Y."/>
            <person name="Kim N.-H."/>
            <person name="Lee O.R."/>
            <person name="Lee T.-H."/>
            <person name="Bashyal P."/>
            <person name="Kim T.-S."/>
            <person name="Lee W.-H."/>
            <person name="Kawkins C."/>
            <person name="Kim C.-K."/>
            <person name="Kim J.S."/>
            <person name="Ahn B.O."/>
            <person name="Rhee S.Y."/>
            <person name="Sohng J.K."/>
        </authorList>
    </citation>
    <scope>NUCLEOTIDE SEQUENCE</scope>
    <source>
        <tissue evidence="1">Leaf</tissue>
    </source>
</reference>
<keyword evidence="2" id="KW-1185">Reference proteome</keyword>
<sequence>MSDDLTHSLFKLFELLGHFRHVRRPHLVLKHGRSLSISHRLFVVPPLPISLISHSNSQQWKISLPLKYTRAPSHSLSASSFRFPPLQREPAAVGIFPASHRVSTTSIAAKVQMAPKNSRVSYRPTLDEVWAEVNSKKLLQERKFEPDRDVLFYNQLRSV</sequence>
<accession>A0A834WXU7</accession>
<gene>
    <name evidence="1" type="ORF">G2W53_009407</name>
</gene>
<comment type="caution">
    <text evidence="1">The sequence shown here is derived from an EMBL/GenBank/DDBJ whole genome shotgun (WGS) entry which is preliminary data.</text>
</comment>
<dbReference type="EMBL" id="JAAIUW010000004">
    <property type="protein sequence ID" value="KAF7834548.1"/>
    <property type="molecule type" value="Genomic_DNA"/>
</dbReference>
<dbReference type="AlphaFoldDB" id="A0A834WXU7"/>
<proteinExistence type="predicted"/>
<name>A0A834WXU7_9FABA</name>
<protein>
    <submittedName>
        <fullName evidence="1">DELLA protein GAIP</fullName>
    </submittedName>
</protein>
<organism evidence="1 2">
    <name type="scientific">Senna tora</name>
    <dbReference type="NCBI Taxonomy" id="362788"/>
    <lineage>
        <taxon>Eukaryota</taxon>
        <taxon>Viridiplantae</taxon>
        <taxon>Streptophyta</taxon>
        <taxon>Embryophyta</taxon>
        <taxon>Tracheophyta</taxon>
        <taxon>Spermatophyta</taxon>
        <taxon>Magnoliopsida</taxon>
        <taxon>eudicotyledons</taxon>
        <taxon>Gunneridae</taxon>
        <taxon>Pentapetalae</taxon>
        <taxon>rosids</taxon>
        <taxon>fabids</taxon>
        <taxon>Fabales</taxon>
        <taxon>Fabaceae</taxon>
        <taxon>Caesalpinioideae</taxon>
        <taxon>Cassia clade</taxon>
        <taxon>Senna</taxon>
    </lineage>
</organism>
<evidence type="ECO:0000313" key="1">
    <source>
        <dbReference type="EMBL" id="KAF7834548.1"/>
    </source>
</evidence>
<evidence type="ECO:0000313" key="2">
    <source>
        <dbReference type="Proteomes" id="UP000634136"/>
    </source>
</evidence>
<dbReference type="Proteomes" id="UP000634136">
    <property type="component" value="Unassembled WGS sequence"/>
</dbReference>